<dbReference type="PANTHER" id="PTHR23095">
    <property type="entry name" value="PARANEOPLASTIC ANTIGEN"/>
    <property type="match status" value="1"/>
</dbReference>
<dbReference type="Pfam" id="PF14893">
    <property type="entry name" value="PNMA"/>
    <property type="match status" value="1"/>
</dbReference>
<organism evidence="4 5">
    <name type="scientific">Astyanax mexicanus</name>
    <name type="common">Blind cave fish</name>
    <name type="synonym">Astyanax fasciatus mexicanus</name>
    <dbReference type="NCBI Taxonomy" id="7994"/>
    <lineage>
        <taxon>Eukaryota</taxon>
        <taxon>Metazoa</taxon>
        <taxon>Chordata</taxon>
        <taxon>Craniata</taxon>
        <taxon>Vertebrata</taxon>
        <taxon>Euteleostomi</taxon>
        <taxon>Actinopterygii</taxon>
        <taxon>Neopterygii</taxon>
        <taxon>Teleostei</taxon>
        <taxon>Ostariophysi</taxon>
        <taxon>Characiformes</taxon>
        <taxon>Characoidei</taxon>
        <taxon>Acestrorhamphidae</taxon>
        <taxon>Acestrorhamphinae</taxon>
        <taxon>Astyanax</taxon>
    </lineage>
</organism>
<evidence type="ECO:0000256" key="1">
    <source>
        <dbReference type="PROSITE-ProRule" id="PRU00047"/>
    </source>
</evidence>
<proteinExistence type="predicted"/>
<keyword evidence="1" id="KW-0863">Zinc-finger</keyword>
<sequence length="561" mass="62297">MEFIERNGVKVPNSVVVSGLTGSDCDEEMFTFLRENGAINRTLKVDDTSSELHSQVIVEYSSGSALQTLQPLLPYRCTLANDSNTVCCVRALADVYCQGAGSKITHTYVGELQRVAKLSGRDLEAVLKEALDHIGEIIDSSEPVEQKSPAASPDQTSELNLSASQSQALFGAHLKPTSDDSRSHHSANSLSPPKHRSVPLLDSMTLNPPEVQKVIVEHIVRSEDKSPFAGSSVRLRIFSGKVPKPYSEVDYDTWRSQVGLMLSDPSVHDREVTRRILESLLSPAADIIKHISPESAATTYLQLLDSAYGIVEDGEELFAQFMSTLQDAGEKPSAYLQRLQSALSQAERAGGVLARDMNQHLLKQFCRGCWNDSLLADLQLEHKIKHPPPFAELLLLLRTAENKHEAKVARRKQHLSVAKQKTSVHSHTMCNRSVVSSVVPVEPVSTEMSELRKELAQIKSQLTSILKLKSERKTCVKPESSSEPLRQPRPTKPDHAQKKERKTLAKKNTSEKPKPWYCFRCGEDGHIVANCEAEANPALVAAKRRELREKQRAWEDEQNPL</sequence>
<evidence type="ECO:0000313" key="4">
    <source>
        <dbReference type="Ensembl" id="ENSAMXP00000035334.1"/>
    </source>
</evidence>
<feature type="region of interest" description="Disordered" evidence="2">
    <location>
        <begin position="174"/>
        <end position="203"/>
    </location>
</feature>
<dbReference type="PROSITE" id="PS50158">
    <property type="entry name" value="ZF_CCHC"/>
    <property type="match status" value="1"/>
</dbReference>
<dbReference type="SUPFAM" id="SSF57756">
    <property type="entry name" value="Retrovirus zinc finger-like domains"/>
    <property type="match status" value="1"/>
</dbReference>
<dbReference type="Ensembl" id="ENSAMXT00000041725.1">
    <property type="protein sequence ID" value="ENSAMXP00000035334.1"/>
    <property type="gene ID" value="ENSAMXG00000038878.1"/>
</dbReference>
<reference evidence="5" key="2">
    <citation type="journal article" date="2014" name="Nat. Commun.">
        <title>The cavefish genome reveals candidate genes for eye loss.</title>
        <authorList>
            <person name="McGaugh S.E."/>
            <person name="Gross J.B."/>
            <person name="Aken B."/>
            <person name="Blin M."/>
            <person name="Borowsky R."/>
            <person name="Chalopin D."/>
            <person name="Hinaux H."/>
            <person name="Jeffery W.R."/>
            <person name="Keene A."/>
            <person name="Ma L."/>
            <person name="Minx P."/>
            <person name="Murphy D."/>
            <person name="O'Quin K.E."/>
            <person name="Retaux S."/>
            <person name="Rohner N."/>
            <person name="Searle S.M."/>
            <person name="Stahl B.A."/>
            <person name="Tabin C."/>
            <person name="Volff J.N."/>
            <person name="Yoshizawa M."/>
            <person name="Warren W.C."/>
        </authorList>
    </citation>
    <scope>NUCLEOTIDE SEQUENCE [LARGE SCALE GENOMIC DNA]</scope>
    <source>
        <strain evidence="5">female</strain>
    </source>
</reference>
<dbReference type="Gene3D" id="4.10.60.10">
    <property type="entry name" value="Zinc finger, CCHC-type"/>
    <property type="match status" value="1"/>
</dbReference>
<protein>
    <recommendedName>
        <fullName evidence="3">CCHC-type domain-containing protein</fullName>
    </recommendedName>
</protein>
<reference evidence="5" key="1">
    <citation type="submission" date="2013-03" db="EMBL/GenBank/DDBJ databases">
        <authorList>
            <person name="Jeffery W."/>
            <person name="Warren W."/>
            <person name="Wilson R.K."/>
        </authorList>
    </citation>
    <scope>NUCLEOTIDE SEQUENCE</scope>
    <source>
        <strain evidence="5">female</strain>
    </source>
</reference>
<evidence type="ECO:0000313" key="5">
    <source>
        <dbReference type="Proteomes" id="UP000018467"/>
    </source>
</evidence>
<keyword evidence="1" id="KW-0479">Metal-binding</keyword>
<dbReference type="AlphaFoldDB" id="A0A3B1J1T7"/>
<dbReference type="InterPro" id="IPR026523">
    <property type="entry name" value="PNMA"/>
</dbReference>
<dbReference type="InParanoid" id="A0A3B1J1T7"/>
<dbReference type="InterPro" id="IPR001878">
    <property type="entry name" value="Znf_CCHC"/>
</dbReference>
<reference evidence="4" key="4">
    <citation type="submission" date="2025-09" db="UniProtKB">
        <authorList>
            <consortium name="Ensembl"/>
        </authorList>
    </citation>
    <scope>IDENTIFICATION</scope>
</reference>
<feature type="domain" description="CCHC-type" evidence="3">
    <location>
        <begin position="518"/>
        <end position="531"/>
    </location>
</feature>
<dbReference type="Proteomes" id="UP000018467">
    <property type="component" value="Unassembled WGS sequence"/>
</dbReference>
<dbReference type="Bgee" id="ENSAMXG00000038878">
    <property type="expression patterns" value="Expressed in mesonephros and 9 other cell types or tissues"/>
</dbReference>
<dbReference type="GO" id="GO:0003676">
    <property type="term" value="F:nucleic acid binding"/>
    <property type="evidence" value="ECO:0007669"/>
    <property type="project" value="InterPro"/>
</dbReference>
<dbReference type="GO" id="GO:0008270">
    <property type="term" value="F:zinc ion binding"/>
    <property type="evidence" value="ECO:0007669"/>
    <property type="project" value="UniProtKB-KW"/>
</dbReference>
<name>A0A3B1J1T7_ASTMX</name>
<keyword evidence="1" id="KW-0862">Zinc</keyword>
<dbReference type="InterPro" id="IPR036875">
    <property type="entry name" value="Znf_CCHC_sf"/>
</dbReference>
<accession>A0A3B1J1T7</accession>
<evidence type="ECO:0000256" key="2">
    <source>
        <dbReference type="SAM" id="MobiDB-lite"/>
    </source>
</evidence>
<dbReference type="GeneTree" id="ENSGT01030000234522"/>
<dbReference type="PANTHER" id="PTHR23095:SF53">
    <property type="entry name" value="ZINC FINGER CCHC DOMAIN-CONTAINING PROTEIN 12-LIKE"/>
    <property type="match status" value="1"/>
</dbReference>
<feature type="region of interest" description="Disordered" evidence="2">
    <location>
        <begin position="473"/>
        <end position="516"/>
    </location>
</feature>
<evidence type="ECO:0000259" key="3">
    <source>
        <dbReference type="PROSITE" id="PS50158"/>
    </source>
</evidence>
<feature type="region of interest" description="Disordered" evidence="2">
    <location>
        <begin position="138"/>
        <end position="159"/>
    </location>
</feature>
<keyword evidence="5" id="KW-1185">Reference proteome</keyword>
<dbReference type="InterPro" id="IPR048270">
    <property type="entry name" value="PNMA_C"/>
</dbReference>
<reference evidence="4" key="3">
    <citation type="submission" date="2025-08" db="UniProtKB">
        <authorList>
            <consortium name="Ensembl"/>
        </authorList>
    </citation>
    <scope>IDENTIFICATION</scope>
</reference>